<keyword evidence="2" id="KW-1185">Reference proteome</keyword>
<name>A0ACB6ZAS8_THEGA</name>
<reference evidence="1" key="2">
    <citation type="journal article" date="2020" name="Nat. Commun.">
        <title>Large-scale genome sequencing of mycorrhizal fungi provides insights into the early evolution of symbiotic traits.</title>
        <authorList>
            <person name="Miyauchi S."/>
            <person name="Kiss E."/>
            <person name="Kuo A."/>
            <person name="Drula E."/>
            <person name="Kohler A."/>
            <person name="Sanchez-Garcia M."/>
            <person name="Morin E."/>
            <person name="Andreopoulos B."/>
            <person name="Barry K.W."/>
            <person name="Bonito G."/>
            <person name="Buee M."/>
            <person name="Carver A."/>
            <person name="Chen C."/>
            <person name="Cichocki N."/>
            <person name="Clum A."/>
            <person name="Culley D."/>
            <person name="Crous P.W."/>
            <person name="Fauchery L."/>
            <person name="Girlanda M."/>
            <person name="Hayes R.D."/>
            <person name="Keri Z."/>
            <person name="LaButti K."/>
            <person name="Lipzen A."/>
            <person name="Lombard V."/>
            <person name="Magnuson J."/>
            <person name="Maillard F."/>
            <person name="Murat C."/>
            <person name="Nolan M."/>
            <person name="Ohm R.A."/>
            <person name="Pangilinan J."/>
            <person name="Pereira M.F."/>
            <person name="Perotto S."/>
            <person name="Peter M."/>
            <person name="Pfister S."/>
            <person name="Riley R."/>
            <person name="Sitrit Y."/>
            <person name="Stielow J.B."/>
            <person name="Szollosi G."/>
            <person name="Zifcakova L."/>
            <person name="Stursova M."/>
            <person name="Spatafora J.W."/>
            <person name="Tedersoo L."/>
            <person name="Vaario L.M."/>
            <person name="Yamada A."/>
            <person name="Yan M."/>
            <person name="Wang P."/>
            <person name="Xu J."/>
            <person name="Bruns T."/>
            <person name="Baldrian P."/>
            <person name="Vilgalys R."/>
            <person name="Dunand C."/>
            <person name="Henrissat B."/>
            <person name="Grigoriev I.V."/>
            <person name="Hibbett D."/>
            <person name="Nagy L.G."/>
            <person name="Martin F.M."/>
        </authorList>
    </citation>
    <scope>NUCLEOTIDE SEQUENCE</scope>
    <source>
        <strain evidence="1">P2</strain>
    </source>
</reference>
<evidence type="ECO:0000313" key="2">
    <source>
        <dbReference type="Proteomes" id="UP000886501"/>
    </source>
</evidence>
<organism evidence="1 2">
    <name type="scientific">Thelephora ganbajun</name>
    <name type="common">Ganba fungus</name>
    <dbReference type="NCBI Taxonomy" id="370292"/>
    <lineage>
        <taxon>Eukaryota</taxon>
        <taxon>Fungi</taxon>
        <taxon>Dikarya</taxon>
        <taxon>Basidiomycota</taxon>
        <taxon>Agaricomycotina</taxon>
        <taxon>Agaricomycetes</taxon>
        <taxon>Thelephorales</taxon>
        <taxon>Thelephoraceae</taxon>
        <taxon>Thelephora</taxon>
    </lineage>
</organism>
<sequence>CISCRWTEKFGESKFCFPCGEYTKAIAPALVPVPTNNVTYHSVVNQFVQSWRHPTCCPNVQAIYKVVTRPEITDRYNVYRNVVEFRGGFTAMGLTSGNQQRQWHGTNRACRVGDPHQTFLCYSPQCALCSIIRTSFDIARSKEKTGWGRFGNGIYTSSTSSKSNDYSKNIVPSPWKAVLLACVVVGKAKAFILDHPKLTQPPEGFDSVIGEPSFLGSLNYDELVVYTNDAVRPAYLVMYDS</sequence>
<dbReference type="Proteomes" id="UP000886501">
    <property type="component" value="Unassembled WGS sequence"/>
</dbReference>
<dbReference type="EMBL" id="MU118051">
    <property type="protein sequence ID" value="KAF9646701.1"/>
    <property type="molecule type" value="Genomic_DNA"/>
</dbReference>
<evidence type="ECO:0000313" key="1">
    <source>
        <dbReference type="EMBL" id="KAF9646701.1"/>
    </source>
</evidence>
<protein>
    <submittedName>
        <fullName evidence="1">ADP-ribosylation</fullName>
    </submittedName>
</protein>
<proteinExistence type="predicted"/>
<comment type="caution">
    <text evidence="1">The sequence shown here is derived from an EMBL/GenBank/DDBJ whole genome shotgun (WGS) entry which is preliminary data.</text>
</comment>
<gene>
    <name evidence="1" type="ORF">BDM02DRAFT_3099442</name>
</gene>
<feature type="non-terminal residue" evidence="1">
    <location>
        <position position="1"/>
    </location>
</feature>
<accession>A0ACB6ZAS8</accession>
<reference evidence="1" key="1">
    <citation type="submission" date="2019-10" db="EMBL/GenBank/DDBJ databases">
        <authorList>
            <consortium name="DOE Joint Genome Institute"/>
            <person name="Kuo A."/>
            <person name="Miyauchi S."/>
            <person name="Kiss E."/>
            <person name="Drula E."/>
            <person name="Kohler A."/>
            <person name="Sanchez-Garcia M."/>
            <person name="Andreopoulos B."/>
            <person name="Barry K.W."/>
            <person name="Bonito G."/>
            <person name="Buee M."/>
            <person name="Carver A."/>
            <person name="Chen C."/>
            <person name="Cichocki N."/>
            <person name="Clum A."/>
            <person name="Culley D."/>
            <person name="Crous P.W."/>
            <person name="Fauchery L."/>
            <person name="Girlanda M."/>
            <person name="Hayes R."/>
            <person name="Keri Z."/>
            <person name="Labutti K."/>
            <person name="Lipzen A."/>
            <person name="Lombard V."/>
            <person name="Magnuson J."/>
            <person name="Maillard F."/>
            <person name="Morin E."/>
            <person name="Murat C."/>
            <person name="Nolan M."/>
            <person name="Ohm R."/>
            <person name="Pangilinan J."/>
            <person name="Pereira M."/>
            <person name="Perotto S."/>
            <person name="Peter M."/>
            <person name="Riley R."/>
            <person name="Sitrit Y."/>
            <person name="Stielow B."/>
            <person name="Szollosi G."/>
            <person name="Zifcakova L."/>
            <person name="Stursova M."/>
            <person name="Spatafora J.W."/>
            <person name="Tedersoo L."/>
            <person name="Vaario L.-M."/>
            <person name="Yamada A."/>
            <person name="Yan M."/>
            <person name="Wang P."/>
            <person name="Xu J."/>
            <person name="Bruns T."/>
            <person name="Baldrian P."/>
            <person name="Vilgalys R."/>
            <person name="Henrissat B."/>
            <person name="Grigoriev I.V."/>
            <person name="Hibbett D."/>
            <person name="Nagy L.G."/>
            <person name="Martin F.M."/>
        </authorList>
    </citation>
    <scope>NUCLEOTIDE SEQUENCE</scope>
    <source>
        <strain evidence="1">P2</strain>
    </source>
</reference>